<feature type="region of interest" description="Disordered" evidence="5">
    <location>
        <begin position="298"/>
        <end position="342"/>
    </location>
</feature>
<evidence type="ECO:0000256" key="3">
    <source>
        <dbReference type="ARBA" id="ARBA00023125"/>
    </source>
</evidence>
<gene>
    <name evidence="7" type="ORF">GCM10023081_18310</name>
</gene>
<dbReference type="PANTHER" id="PTHR30118">
    <property type="entry name" value="HTH-TYPE TRANSCRIPTIONAL REGULATOR LEUO-RELATED"/>
    <property type="match status" value="1"/>
</dbReference>
<accession>A0ABP7C5E6</accession>
<dbReference type="SUPFAM" id="SSF53850">
    <property type="entry name" value="Periplasmic binding protein-like II"/>
    <property type="match status" value="1"/>
</dbReference>
<organism evidence="7 8">
    <name type="scientific">Arthrobacter ginkgonis</name>
    <dbReference type="NCBI Taxonomy" id="1630594"/>
    <lineage>
        <taxon>Bacteria</taxon>
        <taxon>Bacillati</taxon>
        <taxon>Actinomycetota</taxon>
        <taxon>Actinomycetes</taxon>
        <taxon>Micrococcales</taxon>
        <taxon>Micrococcaceae</taxon>
        <taxon>Arthrobacter</taxon>
    </lineage>
</organism>
<evidence type="ECO:0000256" key="1">
    <source>
        <dbReference type="ARBA" id="ARBA00009437"/>
    </source>
</evidence>
<dbReference type="InterPro" id="IPR036390">
    <property type="entry name" value="WH_DNA-bd_sf"/>
</dbReference>
<dbReference type="Pfam" id="PF03466">
    <property type="entry name" value="LysR_substrate"/>
    <property type="match status" value="1"/>
</dbReference>
<keyword evidence="2" id="KW-0805">Transcription regulation</keyword>
<evidence type="ECO:0000313" key="8">
    <source>
        <dbReference type="Proteomes" id="UP001500752"/>
    </source>
</evidence>
<name>A0ABP7C5E6_9MICC</name>
<evidence type="ECO:0000256" key="4">
    <source>
        <dbReference type="ARBA" id="ARBA00023163"/>
    </source>
</evidence>
<dbReference type="RefSeq" id="WP_345150214.1">
    <property type="nucleotide sequence ID" value="NZ_BAABEO010000011.1"/>
</dbReference>
<dbReference type="SUPFAM" id="SSF46785">
    <property type="entry name" value="Winged helix' DNA-binding domain"/>
    <property type="match status" value="1"/>
</dbReference>
<proteinExistence type="inferred from homology"/>
<dbReference type="PRINTS" id="PR00039">
    <property type="entry name" value="HTHLYSR"/>
</dbReference>
<dbReference type="EMBL" id="BAABEO010000011">
    <property type="protein sequence ID" value="GAA3680527.1"/>
    <property type="molecule type" value="Genomic_DNA"/>
</dbReference>
<dbReference type="InterPro" id="IPR050389">
    <property type="entry name" value="LysR-type_TF"/>
</dbReference>
<dbReference type="CDD" id="cd08417">
    <property type="entry name" value="PBP2_Nitroaromatics_like"/>
    <property type="match status" value="1"/>
</dbReference>
<keyword evidence="3" id="KW-0238">DNA-binding</keyword>
<feature type="domain" description="HTH lysR-type" evidence="6">
    <location>
        <begin position="10"/>
        <end position="61"/>
    </location>
</feature>
<dbReference type="Gene3D" id="3.40.190.10">
    <property type="entry name" value="Periplasmic binding protein-like II"/>
    <property type="match status" value="2"/>
</dbReference>
<dbReference type="InterPro" id="IPR037402">
    <property type="entry name" value="YidZ_PBP2"/>
</dbReference>
<dbReference type="InterPro" id="IPR036388">
    <property type="entry name" value="WH-like_DNA-bd_sf"/>
</dbReference>
<dbReference type="Gene3D" id="1.10.10.10">
    <property type="entry name" value="Winged helix-like DNA-binding domain superfamily/Winged helix DNA-binding domain"/>
    <property type="match status" value="1"/>
</dbReference>
<keyword evidence="8" id="KW-1185">Reference proteome</keyword>
<comment type="caution">
    <text evidence="7">The sequence shown here is derived from an EMBL/GenBank/DDBJ whole genome shotgun (WGS) entry which is preliminary data.</text>
</comment>
<dbReference type="PROSITE" id="PS50931">
    <property type="entry name" value="HTH_LYSR"/>
    <property type="match status" value="1"/>
</dbReference>
<evidence type="ECO:0000259" key="6">
    <source>
        <dbReference type="PROSITE" id="PS50931"/>
    </source>
</evidence>
<dbReference type="Pfam" id="PF00126">
    <property type="entry name" value="HTH_1"/>
    <property type="match status" value="1"/>
</dbReference>
<dbReference type="Proteomes" id="UP001500752">
    <property type="component" value="Unassembled WGS sequence"/>
</dbReference>
<evidence type="ECO:0000313" key="7">
    <source>
        <dbReference type="EMBL" id="GAA3680527.1"/>
    </source>
</evidence>
<evidence type="ECO:0000256" key="5">
    <source>
        <dbReference type="SAM" id="MobiDB-lite"/>
    </source>
</evidence>
<dbReference type="PANTHER" id="PTHR30118:SF15">
    <property type="entry name" value="TRANSCRIPTIONAL REGULATORY PROTEIN"/>
    <property type="match status" value="1"/>
</dbReference>
<dbReference type="InterPro" id="IPR005119">
    <property type="entry name" value="LysR_subst-bd"/>
</dbReference>
<evidence type="ECO:0000256" key="2">
    <source>
        <dbReference type="ARBA" id="ARBA00023015"/>
    </source>
</evidence>
<keyword evidence="4" id="KW-0804">Transcription</keyword>
<protein>
    <submittedName>
        <fullName evidence="7">LysR family transcriptional regulator</fullName>
    </submittedName>
</protein>
<reference evidence="8" key="1">
    <citation type="journal article" date="2019" name="Int. J. Syst. Evol. Microbiol.">
        <title>The Global Catalogue of Microorganisms (GCM) 10K type strain sequencing project: providing services to taxonomists for standard genome sequencing and annotation.</title>
        <authorList>
            <consortium name="The Broad Institute Genomics Platform"/>
            <consortium name="The Broad Institute Genome Sequencing Center for Infectious Disease"/>
            <person name="Wu L."/>
            <person name="Ma J."/>
        </authorList>
    </citation>
    <scope>NUCLEOTIDE SEQUENCE [LARGE SCALE GENOMIC DNA]</scope>
    <source>
        <strain evidence="8">JCM 30742</strain>
    </source>
</reference>
<sequence>MSHYDLGMVRAFVQVYETGSVREASENLFVTQPAVSYSLGKLRRIFGDELFVRRGHRMHPTEKASALYPRLRQALQSLEDVMGQEPVFEPAVSSRTFTLQLTDLAIHGLLPRILRVTKHYAPHLRIQVQPLQLSRVADDLFHERADAAIFSGPLSVPEIRQDLLFAQDYVGVCSPRHPRIGTRPALGEYLAEKHVVFSHESGHDGIPRRVEALGHRLEVAVDVPSFMVLPNVLSDTHFLAYAPRITAENFEAEGKVRTFELPFEVPPSEASLYTLKRTPASPPHAWLRRIIRFALAGGTPEPQEGRPPFPPSDVFLADDDGWAGADQPSADQPSVGQLGADD</sequence>
<comment type="similarity">
    <text evidence="1">Belongs to the LysR transcriptional regulatory family.</text>
</comment>
<dbReference type="InterPro" id="IPR000847">
    <property type="entry name" value="LysR_HTH_N"/>
</dbReference>